<accession>A0A2T2ZVI0</accession>
<evidence type="ECO:0000313" key="3">
    <source>
        <dbReference type="Proteomes" id="UP000241462"/>
    </source>
</evidence>
<name>A0A2T2ZVI0_9PEZI</name>
<evidence type="ECO:0000313" key="2">
    <source>
        <dbReference type="EMBL" id="PSR77797.1"/>
    </source>
</evidence>
<gene>
    <name evidence="2" type="ORF">BD289DRAFT_138558</name>
</gene>
<dbReference type="EMBL" id="KZ678637">
    <property type="protein sequence ID" value="PSR77797.1"/>
    <property type="molecule type" value="Genomic_DNA"/>
</dbReference>
<dbReference type="Proteomes" id="UP000241462">
    <property type="component" value="Unassembled WGS sequence"/>
</dbReference>
<dbReference type="AlphaFoldDB" id="A0A2T2ZVI0"/>
<sequence length="285" mass="32300">MAPRPILISKQQMRPEMKVRLPFQSASICLLWVWQDPAYNIVSSRNSQDQDDLVINQNANLGWLRRMLRPSIVPHPLPTVTWSQYAHLKFGERIPSDQGMYIQQKCLGCAISNQGCQLPMWLELRHPETPGRMPTCQRQTATALSEAAPGSPIRVVPPSALRLAPWLAYPLYLPVLQHNLSGLIACSLAPLVHRYWPRDQMAARSECDPLFKFLKATFSLVPKWKPARPSLGQWLACRIKAYIESQNPPAKQRHPKETIPTPDPRPRPRALNGPKGSTEPGYSER</sequence>
<keyword evidence="3" id="KW-1185">Reference proteome</keyword>
<proteinExistence type="predicted"/>
<evidence type="ECO:0000256" key="1">
    <source>
        <dbReference type="SAM" id="MobiDB-lite"/>
    </source>
</evidence>
<dbReference type="InParanoid" id="A0A2T2ZVI0"/>
<reference evidence="2 3" key="1">
    <citation type="journal article" date="2018" name="Mycol. Prog.">
        <title>Coniella lustricola, a new species from submerged detritus.</title>
        <authorList>
            <person name="Raudabaugh D.B."/>
            <person name="Iturriaga T."/>
            <person name="Carver A."/>
            <person name="Mondo S."/>
            <person name="Pangilinan J."/>
            <person name="Lipzen A."/>
            <person name="He G."/>
            <person name="Amirebrahimi M."/>
            <person name="Grigoriev I.V."/>
            <person name="Miller A.N."/>
        </authorList>
    </citation>
    <scope>NUCLEOTIDE SEQUENCE [LARGE SCALE GENOMIC DNA]</scope>
    <source>
        <strain evidence="2 3">B22-T-1</strain>
    </source>
</reference>
<protein>
    <submittedName>
        <fullName evidence="2">Uncharacterized protein</fullName>
    </submittedName>
</protein>
<feature type="region of interest" description="Disordered" evidence="1">
    <location>
        <begin position="245"/>
        <end position="285"/>
    </location>
</feature>
<organism evidence="2 3">
    <name type="scientific">Coniella lustricola</name>
    <dbReference type="NCBI Taxonomy" id="2025994"/>
    <lineage>
        <taxon>Eukaryota</taxon>
        <taxon>Fungi</taxon>
        <taxon>Dikarya</taxon>
        <taxon>Ascomycota</taxon>
        <taxon>Pezizomycotina</taxon>
        <taxon>Sordariomycetes</taxon>
        <taxon>Sordariomycetidae</taxon>
        <taxon>Diaporthales</taxon>
        <taxon>Schizoparmaceae</taxon>
        <taxon>Coniella</taxon>
    </lineage>
</organism>